<evidence type="ECO:0000256" key="2">
    <source>
        <dbReference type="ARBA" id="ARBA00006855"/>
    </source>
</evidence>
<feature type="transmembrane region" description="Helical" evidence="9">
    <location>
        <begin position="142"/>
        <end position="160"/>
    </location>
</feature>
<dbReference type="GO" id="GO:0015184">
    <property type="term" value="F:L-cystine transmembrane transporter activity"/>
    <property type="evidence" value="ECO:0007669"/>
    <property type="project" value="TreeGrafter"/>
</dbReference>
<evidence type="ECO:0000313" key="11">
    <source>
        <dbReference type="Proteomes" id="UP001163046"/>
    </source>
</evidence>
<dbReference type="Gene3D" id="1.20.1280.290">
    <property type="match status" value="2"/>
</dbReference>
<comment type="catalytic activity">
    <reaction evidence="8">
        <text>L-cystine(out) + H(+)(out) = L-cystine(in) + H(+)(in)</text>
        <dbReference type="Rhea" id="RHEA:66172"/>
        <dbReference type="ChEBI" id="CHEBI:15378"/>
        <dbReference type="ChEBI" id="CHEBI:35491"/>
    </reaction>
    <physiologicalReaction direction="left-to-right" evidence="8">
        <dbReference type="Rhea" id="RHEA:66173"/>
    </physiologicalReaction>
</comment>
<feature type="transmembrane region" description="Helical" evidence="9">
    <location>
        <begin position="12"/>
        <end position="31"/>
    </location>
</feature>
<evidence type="ECO:0000256" key="4">
    <source>
        <dbReference type="ARBA" id="ARBA00022692"/>
    </source>
</evidence>
<gene>
    <name evidence="10" type="ORF">OS493_017287</name>
</gene>
<dbReference type="PANTHER" id="PTHR13131">
    <property type="entry name" value="CYSTINOSIN"/>
    <property type="match status" value="1"/>
</dbReference>
<feature type="transmembrane region" description="Helical" evidence="9">
    <location>
        <begin position="115"/>
        <end position="136"/>
    </location>
</feature>
<dbReference type="EMBL" id="MU825405">
    <property type="protein sequence ID" value="KAJ7391590.1"/>
    <property type="molecule type" value="Genomic_DNA"/>
</dbReference>
<evidence type="ECO:0000256" key="8">
    <source>
        <dbReference type="ARBA" id="ARBA00048473"/>
    </source>
</evidence>
<dbReference type="Pfam" id="PF04193">
    <property type="entry name" value="PQ-loop"/>
    <property type="match status" value="2"/>
</dbReference>
<dbReference type="Proteomes" id="UP001163046">
    <property type="component" value="Unassembled WGS sequence"/>
</dbReference>
<evidence type="ECO:0000256" key="6">
    <source>
        <dbReference type="ARBA" id="ARBA00022989"/>
    </source>
</evidence>
<feature type="transmembrane region" description="Helical" evidence="9">
    <location>
        <begin position="43"/>
        <end position="63"/>
    </location>
</feature>
<dbReference type="PANTHER" id="PTHR13131:SF5">
    <property type="entry name" value="CYSTINOSIN"/>
    <property type="match status" value="1"/>
</dbReference>
<evidence type="ECO:0008006" key="12">
    <source>
        <dbReference type="Google" id="ProtNLM"/>
    </source>
</evidence>
<evidence type="ECO:0000256" key="5">
    <source>
        <dbReference type="ARBA" id="ARBA00022737"/>
    </source>
</evidence>
<keyword evidence="7 9" id="KW-0472">Membrane</keyword>
<proteinExistence type="inferred from homology"/>
<dbReference type="InterPro" id="IPR006603">
    <property type="entry name" value="PQ-loop_rpt"/>
</dbReference>
<protein>
    <recommendedName>
        <fullName evidence="12">Cystinosin</fullName>
    </recommendedName>
</protein>
<name>A0A9X0D9B6_9CNID</name>
<accession>A0A9X0D9B6</accession>
<feature type="transmembrane region" description="Helical" evidence="9">
    <location>
        <begin position="213"/>
        <end position="234"/>
    </location>
</feature>
<dbReference type="GO" id="GO:0012505">
    <property type="term" value="C:endomembrane system"/>
    <property type="evidence" value="ECO:0007669"/>
    <property type="project" value="UniProtKB-SubCell"/>
</dbReference>
<dbReference type="GO" id="GO:0005774">
    <property type="term" value="C:vacuolar membrane"/>
    <property type="evidence" value="ECO:0007669"/>
    <property type="project" value="TreeGrafter"/>
</dbReference>
<reference evidence="10" key="1">
    <citation type="submission" date="2023-01" db="EMBL/GenBank/DDBJ databases">
        <title>Genome assembly of the deep-sea coral Lophelia pertusa.</title>
        <authorList>
            <person name="Herrera S."/>
            <person name="Cordes E."/>
        </authorList>
    </citation>
    <scope>NUCLEOTIDE SEQUENCE</scope>
    <source>
        <strain evidence="10">USNM1676648</strain>
        <tissue evidence="10">Polyp</tissue>
    </source>
</reference>
<keyword evidence="4 9" id="KW-0812">Transmembrane</keyword>
<dbReference type="AlphaFoldDB" id="A0A9X0D9B6"/>
<evidence type="ECO:0000256" key="7">
    <source>
        <dbReference type="ARBA" id="ARBA00023136"/>
    </source>
</evidence>
<organism evidence="10 11">
    <name type="scientific">Desmophyllum pertusum</name>
    <dbReference type="NCBI Taxonomy" id="174260"/>
    <lineage>
        <taxon>Eukaryota</taxon>
        <taxon>Metazoa</taxon>
        <taxon>Cnidaria</taxon>
        <taxon>Anthozoa</taxon>
        <taxon>Hexacorallia</taxon>
        <taxon>Scleractinia</taxon>
        <taxon>Caryophylliina</taxon>
        <taxon>Caryophylliidae</taxon>
        <taxon>Desmophyllum</taxon>
    </lineage>
</organism>
<evidence type="ECO:0000256" key="1">
    <source>
        <dbReference type="ARBA" id="ARBA00004127"/>
    </source>
</evidence>
<dbReference type="SMART" id="SM00679">
    <property type="entry name" value="CTNS"/>
    <property type="match status" value="2"/>
</dbReference>
<comment type="subcellular location">
    <subcellularLocation>
        <location evidence="1">Endomembrane system</location>
        <topology evidence="1">Multi-pass membrane protein</topology>
    </subcellularLocation>
</comment>
<comment type="similarity">
    <text evidence="2">Belongs to the cystinosin family.</text>
</comment>
<feature type="transmembrane region" description="Helical" evidence="9">
    <location>
        <begin position="172"/>
        <end position="193"/>
    </location>
</feature>
<evidence type="ECO:0000256" key="3">
    <source>
        <dbReference type="ARBA" id="ARBA00022448"/>
    </source>
</evidence>
<sequence>MTFLKVLADVVGWGYFFSWTVSFFPQIYENWRRKCVVGFSFDMLAYFLLSYVTYLIYNVTVYFDPKVIMGDLNEDNPVKLTDVVFSIVAFLCTCFQTLQCLIYDRGSQEIHRSTVVLCILCLLALGVLTALSSFGIGSWFLVLQYCGYVKLVVSFGTYSPQVWLNFKRKSTAGFHIGGVLLDFGGGVLSLLQMDLYCFIEHSNKQLTGNIPKMALAVATLLFNIILIWQHYVFYLGNEHNVSEEEPLLRVPKKAKFYAVDYNADDGDLLVTSLSVSLEQSAEEVKRNAAHSQESLV</sequence>
<keyword evidence="11" id="KW-1185">Reference proteome</keyword>
<keyword evidence="5" id="KW-0677">Repeat</keyword>
<evidence type="ECO:0000256" key="9">
    <source>
        <dbReference type="SAM" id="Phobius"/>
    </source>
</evidence>
<dbReference type="InterPro" id="IPR005282">
    <property type="entry name" value="LC_transporter"/>
</dbReference>
<keyword evidence="6 9" id="KW-1133">Transmembrane helix</keyword>
<keyword evidence="3" id="KW-0813">Transport</keyword>
<evidence type="ECO:0000313" key="10">
    <source>
        <dbReference type="EMBL" id="KAJ7391590.1"/>
    </source>
</evidence>
<feature type="transmembrane region" description="Helical" evidence="9">
    <location>
        <begin position="83"/>
        <end position="103"/>
    </location>
</feature>
<dbReference type="OrthoDB" id="75720at2759"/>
<comment type="caution">
    <text evidence="10">The sequence shown here is derived from an EMBL/GenBank/DDBJ whole genome shotgun (WGS) entry which is preliminary data.</text>
</comment>